<reference evidence="1" key="1">
    <citation type="submission" date="2021-02" db="EMBL/GenBank/DDBJ databases">
        <authorList>
            <person name="Dougan E. K."/>
            <person name="Rhodes N."/>
            <person name="Thang M."/>
            <person name="Chan C."/>
        </authorList>
    </citation>
    <scope>NUCLEOTIDE SEQUENCE</scope>
</reference>
<gene>
    <name evidence="1" type="ORF">SNEC2469_LOCUS34227</name>
</gene>
<evidence type="ECO:0000313" key="1">
    <source>
        <dbReference type="EMBL" id="CAE7941275.1"/>
    </source>
</evidence>
<proteinExistence type="predicted"/>
<organism evidence="1 2">
    <name type="scientific">Symbiodinium necroappetens</name>
    <dbReference type="NCBI Taxonomy" id="1628268"/>
    <lineage>
        <taxon>Eukaryota</taxon>
        <taxon>Sar</taxon>
        <taxon>Alveolata</taxon>
        <taxon>Dinophyceae</taxon>
        <taxon>Suessiales</taxon>
        <taxon>Symbiodiniaceae</taxon>
        <taxon>Symbiodinium</taxon>
    </lineage>
</organism>
<keyword evidence="2" id="KW-1185">Reference proteome</keyword>
<accession>A0A813C8I3</accession>
<dbReference type="SUPFAM" id="SSF53335">
    <property type="entry name" value="S-adenosyl-L-methionine-dependent methyltransferases"/>
    <property type="match status" value="1"/>
</dbReference>
<dbReference type="EMBL" id="CAJNJA010093507">
    <property type="protein sequence ID" value="CAE7941275.1"/>
    <property type="molecule type" value="Genomic_DNA"/>
</dbReference>
<name>A0A813C8I3_9DINO</name>
<sequence>MPMDMIGHLLSTDYHLHQLFVDPADVGHAGVSRARTYVFCAHKQTCSYIMDVHEMHYFISQDIRDFVQTKPRDYMVAPEHLRTLFQQQICRTRKMDFVPGHSDDYWLLNERERFLVHQLDLDYVHMYQKHPAKVEDLIYFLGDRYEHTRTWSATSGRLPTYRRNSGFYLHRASLRLMTPCDKLASMGWPVNAEAAEAMGTRCLPVTDVERSASVVGNAMHLTQIAVILLLGLSCFGRQEHGPLLGGECHFFRY</sequence>
<comment type="caution">
    <text evidence="1">The sequence shown here is derived from an EMBL/GenBank/DDBJ whole genome shotgun (WGS) entry which is preliminary data.</text>
</comment>
<dbReference type="AlphaFoldDB" id="A0A813C8I3"/>
<dbReference type="Proteomes" id="UP000601435">
    <property type="component" value="Unassembled WGS sequence"/>
</dbReference>
<evidence type="ECO:0000313" key="2">
    <source>
        <dbReference type="Proteomes" id="UP000601435"/>
    </source>
</evidence>
<dbReference type="OrthoDB" id="445133at2759"/>
<protein>
    <submittedName>
        <fullName evidence="1">Uncharacterized protein</fullName>
    </submittedName>
</protein>
<dbReference type="InterPro" id="IPR029063">
    <property type="entry name" value="SAM-dependent_MTases_sf"/>
</dbReference>